<dbReference type="GO" id="GO:0000722">
    <property type="term" value="P:telomere maintenance via recombination"/>
    <property type="evidence" value="ECO:0007669"/>
    <property type="project" value="TreeGrafter"/>
</dbReference>
<dbReference type="GO" id="GO:0030870">
    <property type="term" value="C:Mre11 complex"/>
    <property type="evidence" value="ECO:0007669"/>
    <property type="project" value="TreeGrafter"/>
</dbReference>
<sequence>MKLPVQLRESIAQDQERTESSKAQMSELESSIQKVDAEVHNKEMMLKDLRKLQDQVSRKTAERSTLFKEQQRQYAALPEENEDTMEELKEWKSKFEERIALLETKIRKMERELDDTATTISSLHNAKTNYMLEISKLQTEAEKSNETALSTAWDCYMDASDRWKASKLRNELKMISRQAYQNA</sequence>
<feature type="coiled-coil region" evidence="1">
    <location>
        <begin position="32"/>
        <end position="119"/>
    </location>
</feature>
<dbReference type="GO" id="GO:0007004">
    <property type="term" value="P:telomere maintenance via telomerase"/>
    <property type="evidence" value="ECO:0007669"/>
    <property type="project" value="TreeGrafter"/>
</dbReference>
<dbReference type="OrthoDB" id="1821658at2759"/>
<dbReference type="GO" id="GO:0003691">
    <property type="term" value="F:double-stranded telomeric DNA binding"/>
    <property type="evidence" value="ECO:0007669"/>
    <property type="project" value="TreeGrafter"/>
</dbReference>
<dbReference type="GO" id="GO:0006302">
    <property type="term" value="P:double-strand break repair"/>
    <property type="evidence" value="ECO:0007669"/>
    <property type="project" value="TreeGrafter"/>
</dbReference>
<evidence type="ECO:0000313" key="3">
    <source>
        <dbReference type="EMBL" id="KAG2332828.1"/>
    </source>
</evidence>
<dbReference type="Proteomes" id="UP000886595">
    <property type="component" value="Unassembled WGS sequence"/>
</dbReference>
<evidence type="ECO:0000256" key="2">
    <source>
        <dbReference type="SAM" id="MobiDB-lite"/>
    </source>
</evidence>
<evidence type="ECO:0000313" key="4">
    <source>
        <dbReference type="Proteomes" id="UP000886595"/>
    </source>
</evidence>
<keyword evidence="4" id="KW-1185">Reference proteome</keyword>
<dbReference type="EMBL" id="JAAMPC010000001">
    <property type="protein sequence ID" value="KAG2332828.1"/>
    <property type="molecule type" value="Genomic_DNA"/>
</dbReference>
<protein>
    <submittedName>
        <fullName evidence="3">Uncharacterized protein</fullName>
    </submittedName>
</protein>
<reference evidence="3 4" key="1">
    <citation type="submission" date="2020-02" db="EMBL/GenBank/DDBJ databases">
        <authorList>
            <person name="Ma Q."/>
            <person name="Huang Y."/>
            <person name="Song X."/>
            <person name="Pei D."/>
        </authorList>
    </citation>
    <scope>NUCLEOTIDE SEQUENCE [LARGE SCALE GENOMIC DNA]</scope>
    <source>
        <strain evidence="3">Sxm20200214</strain>
        <tissue evidence="3">Leaf</tissue>
    </source>
</reference>
<comment type="caution">
    <text evidence="3">The sequence shown here is derived from an EMBL/GenBank/DDBJ whole genome shotgun (WGS) entry which is preliminary data.</text>
</comment>
<keyword evidence="1" id="KW-0175">Coiled coil</keyword>
<feature type="compositionally biased region" description="Polar residues" evidence="2">
    <location>
        <begin position="21"/>
        <end position="31"/>
    </location>
</feature>
<dbReference type="GO" id="GO:0070192">
    <property type="term" value="P:chromosome organization involved in meiotic cell cycle"/>
    <property type="evidence" value="ECO:0007669"/>
    <property type="project" value="TreeGrafter"/>
</dbReference>
<proteinExistence type="predicted"/>
<feature type="region of interest" description="Disordered" evidence="2">
    <location>
        <begin position="1"/>
        <end position="31"/>
    </location>
</feature>
<evidence type="ECO:0000256" key="1">
    <source>
        <dbReference type="SAM" id="Coils"/>
    </source>
</evidence>
<gene>
    <name evidence="3" type="ORF">Bca52824_004008</name>
</gene>
<name>A0A8X8BFS1_BRACI</name>
<dbReference type="GO" id="GO:0000794">
    <property type="term" value="C:condensed nuclear chromosome"/>
    <property type="evidence" value="ECO:0007669"/>
    <property type="project" value="TreeGrafter"/>
</dbReference>
<accession>A0A8X8BFS1</accession>
<dbReference type="GO" id="GO:0043047">
    <property type="term" value="F:single-stranded telomeric DNA binding"/>
    <property type="evidence" value="ECO:0007669"/>
    <property type="project" value="TreeGrafter"/>
</dbReference>
<organism evidence="3 4">
    <name type="scientific">Brassica carinata</name>
    <name type="common">Ethiopian mustard</name>
    <name type="synonym">Abyssinian cabbage</name>
    <dbReference type="NCBI Taxonomy" id="52824"/>
    <lineage>
        <taxon>Eukaryota</taxon>
        <taxon>Viridiplantae</taxon>
        <taxon>Streptophyta</taxon>
        <taxon>Embryophyta</taxon>
        <taxon>Tracheophyta</taxon>
        <taxon>Spermatophyta</taxon>
        <taxon>Magnoliopsida</taxon>
        <taxon>eudicotyledons</taxon>
        <taxon>Gunneridae</taxon>
        <taxon>Pentapetalae</taxon>
        <taxon>rosids</taxon>
        <taxon>malvids</taxon>
        <taxon>Brassicales</taxon>
        <taxon>Brassicaceae</taxon>
        <taxon>Brassiceae</taxon>
        <taxon>Brassica</taxon>
    </lineage>
</organism>
<dbReference type="GO" id="GO:0051880">
    <property type="term" value="F:G-quadruplex DNA binding"/>
    <property type="evidence" value="ECO:0007669"/>
    <property type="project" value="TreeGrafter"/>
</dbReference>
<dbReference type="AlphaFoldDB" id="A0A8X8BFS1"/>
<dbReference type="PANTHER" id="PTHR18867">
    <property type="entry name" value="RAD50"/>
    <property type="match status" value="1"/>
</dbReference>
<dbReference type="PANTHER" id="PTHR18867:SF12">
    <property type="entry name" value="DNA REPAIR PROTEIN RAD50"/>
    <property type="match status" value="1"/>
</dbReference>